<feature type="compositionally biased region" description="Polar residues" evidence="1">
    <location>
        <begin position="197"/>
        <end position="206"/>
    </location>
</feature>
<dbReference type="SUPFAM" id="SSF56235">
    <property type="entry name" value="N-terminal nucleophile aminohydrolases (Ntn hydrolases)"/>
    <property type="match status" value="1"/>
</dbReference>
<accession>A0A0A2VX24</accession>
<dbReference type="Pfam" id="PF01112">
    <property type="entry name" value="Asparaginase_2"/>
    <property type="match status" value="1"/>
</dbReference>
<feature type="compositionally biased region" description="Polar residues" evidence="1">
    <location>
        <begin position="162"/>
        <end position="173"/>
    </location>
</feature>
<feature type="compositionally biased region" description="Basic residues" evidence="1">
    <location>
        <begin position="208"/>
        <end position="232"/>
    </location>
</feature>
<protein>
    <submittedName>
        <fullName evidence="2">Isoaspartyl peptidase</fullName>
    </submittedName>
</protein>
<evidence type="ECO:0000313" key="2">
    <source>
        <dbReference type="EMBL" id="KGQ12476.1"/>
    </source>
</evidence>
<dbReference type="GO" id="GO:0016787">
    <property type="term" value="F:hydrolase activity"/>
    <property type="evidence" value="ECO:0007669"/>
    <property type="project" value="InterPro"/>
</dbReference>
<dbReference type="AlphaFoldDB" id="A0A0A2VX24"/>
<dbReference type="OrthoDB" id="2262349at2759"/>
<dbReference type="EMBL" id="ANFO01000115">
    <property type="protein sequence ID" value="KGQ12476.1"/>
    <property type="molecule type" value="Genomic_DNA"/>
</dbReference>
<comment type="caution">
    <text evidence="2">The sequence shown here is derived from an EMBL/GenBank/DDBJ whole genome shotgun (WGS) entry which is preliminary data.</text>
</comment>
<name>A0A0A2VX24_BEABA</name>
<feature type="region of interest" description="Disordered" evidence="1">
    <location>
        <begin position="152"/>
        <end position="252"/>
    </location>
</feature>
<proteinExistence type="predicted"/>
<gene>
    <name evidence="2" type="ORF">BBAD15_g1770</name>
</gene>
<dbReference type="PANTHER" id="PTHR10188">
    <property type="entry name" value="L-ASPARAGINASE"/>
    <property type="match status" value="1"/>
</dbReference>
<organism evidence="2 3">
    <name type="scientific">Beauveria bassiana D1-5</name>
    <dbReference type="NCBI Taxonomy" id="1245745"/>
    <lineage>
        <taxon>Eukaryota</taxon>
        <taxon>Fungi</taxon>
        <taxon>Dikarya</taxon>
        <taxon>Ascomycota</taxon>
        <taxon>Pezizomycotina</taxon>
        <taxon>Sordariomycetes</taxon>
        <taxon>Hypocreomycetidae</taxon>
        <taxon>Hypocreales</taxon>
        <taxon>Cordycipitaceae</taxon>
        <taxon>Beauveria</taxon>
    </lineage>
</organism>
<dbReference type="HOGENOM" id="CLU_1102619_0_0_1"/>
<evidence type="ECO:0000256" key="1">
    <source>
        <dbReference type="SAM" id="MobiDB-lite"/>
    </source>
</evidence>
<sequence length="252" mass="26836">MYFEKHGSGGTVTPRIVIHGGAGNIVRHGFPVNKYEQYRTALLRIITSTHAYMMTTISDPKDKNGPRSTPGPRRPSALEVATHAVVQLEDNPLFNSGHGAVFTRDGTNELEASVMVSRGFKKRGVGVMGLRHVRNPVLLARAMLEHGEQDLGGGGIGRHESQPSALVGSSSLDAPSAQGPHAALRRGGCGRAELPSSRGSAGTSTCAHWKRSARGGRRAVRGRRTSISRRARAAPSPWTSTALCARRRAPAA</sequence>
<evidence type="ECO:0000313" key="3">
    <source>
        <dbReference type="Proteomes" id="UP000030106"/>
    </source>
</evidence>
<reference evidence="2 3" key="1">
    <citation type="submission" date="2012-10" db="EMBL/GenBank/DDBJ databases">
        <title>Genome sequencing and analysis of entomopathogenic fungi Beauveria bassiana D1-5.</title>
        <authorList>
            <person name="Li Q."/>
            <person name="Wang L."/>
            <person name="Zhang Z."/>
            <person name="Wang Q."/>
            <person name="Ren J."/>
            <person name="Wang M."/>
            <person name="Xu W."/>
            <person name="Wang J."/>
            <person name="Lu Y."/>
            <person name="Du Q."/>
            <person name="Sun Z."/>
        </authorList>
    </citation>
    <scope>NUCLEOTIDE SEQUENCE [LARGE SCALE GENOMIC DNA]</scope>
    <source>
        <strain evidence="2 3">D1-5</strain>
    </source>
</reference>
<feature type="region of interest" description="Disordered" evidence="1">
    <location>
        <begin position="56"/>
        <end position="75"/>
    </location>
</feature>
<dbReference type="InterPro" id="IPR029055">
    <property type="entry name" value="Ntn_hydrolases_N"/>
</dbReference>
<dbReference type="GO" id="GO:0005737">
    <property type="term" value="C:cytoplasm"/>
    <property type="evidence" value="ECO:0007669"/>
    <property type="project" value="TreeGrafter"/>
</dbReference>
<feature type="compositionally biased region" description="Low complexity" evidence="1">
    <location>
        <begin position="66"/>
        <end position="75"/>
    </location>
</feature>
<dbReference type="Proteomes" id="UP000030106">
    <property type="component" value="Unassembled WGS sequence"/>
</dbReference>
<dbReference type="eggNOG" id="KOG1592">
    <property type="taxonomic scope" value="Eukaryota"/>
</dbReference>
<dbReference type="STRING" id="1245745.A0A0A2VX24"/>
<dbReference type="InterPro" id="IPR000246">
    <property type="entry name" value="Peptidase_T2"/>
</dbReference>
<dbReference type="PANTHER" id="PTHR10188:SF43">
    <property type="entry name" value="ASPARAGINASE (EUROFUNG)"/>
    <property type="match status" value="1"/>
</dbReference>